<dbReference type="EC" id="2.7.2.7" evidence="6"/>
<dbReference type="PRINTS" id="PR00471">
    <property type="entry name" value="ACETATEKNASE"/>
</dbReference>
<comment type="similarity">
    <text evidence="6 7">Belongs to the acetokinase family.</text>
</comment>
<dbReference type="AlphaFoldDB" id="A0A4U9QZW9"/>
<sequence length="358" mass="40375">MDKKKFILVVNPHYGYTKVAIFNKKGKKVLEKHLDIEGKTIKVYDQKEERIRSVMNWLKEVKLPLGEIMAVVGRGGILRPTPGGTYKVTYKMLEDLRISYAGEHVSNLGGIIAHEISRKADIPSFIVDPMSVDEMMDVARISGIPYVDRKALSHALNIKYVAEMVSNKLGIEFKQSSFVVAHLGQDFSIVALKNGKIIDTNNFYDEGPFSIQRCGSIPPLKIIHMAYNDKKDFKSFLKEIFEESGLVQYYGTDNYKDIEKYITESNEHSLIVEAMNYNISKEIGAMCTALNLEVDQIILTGPLSKNENVISYIKKKVSFLGPVKVVPGEYQMEALAKGTLRVLSCEEEAKIYENEVSI</sequence>
<comment type="subcellular location">
    <subcellularLocation>
        <location evidence="6">Cytoplasm</location>
    </subcellularLocation>
</comment>
<organism evidence="8 9">
    <name type="scientific">Hathewaya histolytica</name>
    <name type="common">Clostridium histolyticum</name>
    <dbReference type="NCBI Taxonomy" id="1498"/>
    <lineage>
        <taxon>Bacteria</taxon>
        <taxon>Bacillati</taxon>
        <taxon>Bacillota</taxon>
        <taxon>Clostridia</taxon>
        <taxon>Eubacteriales</taxon>
        <taxon>Clostridiaceae</taxon>
        <taxon>Hathewaya</taxon>
    </lineage>
</organism>
<evidence type="ECO:0000256" key="1">
    <source>
        <dbReference type="ARBA" id="ARBA00022490"/>
    </source>
</evidence>
<dbReference type="GO" id="GO:0005524">
    <property type="term" value="F:ATP binding"/>
    <property type="evidence" value="ECO:0007669"/>
    <property type="project" value="UniProtKB-KW"/>
</dbReference>
<name>A0A4U9QZW9_HATHI</name>
<dbReference type="InterPro" id="IPR011245">
    <property type="entry name" value="Butyrate_kin"/>
</dbReference>
<evidence type="ECO:0000256" key="5">
    <source>
        <dbReference type="ARBA" id="ARBA00022840"/>
    </source>
</evidence>
<dbReference type="KEGG" id="hhw:NCTC503_00295"/>
<protein>
    <recommendedName>
        <fullName evidence="6">Probable butyrate kinase</fullName>
        <shortName evidence="6">BK</shortName>
        <ecNumber evidence="6">2.7.2.7</ecNumber>
    </recommendedName>
    <alternativeName>
        <fullName evidence="6">Branched-chain carboxylic acid kinase</fullName>
    </alternativeName>
</protein>
<dbReference type="InterPro" id="IPR043129">
    <property type="entry name" value="ATPase_NBD"/>
</dbReference>
<dbReference type="EMBL" id="LR590481">
    <property type="protein sequence ID" value="VTQ83143.1"/>
    <property type="molecule type" value="Genomic_DNA"/>
</dbReference>
<dbReference type="GO" id="GO:0008776">
    <property type="term" value="F:acetate kinase activity"/>
    <property type="evidence" value="ECO:0007669"/>
    <property type="project" value="TreeGrafter"/>
</dbReference>
<comment type="catalytic activity">
    <reaction evidence="6">
        <text>butanoate + ATP = butanoyl phosphate + ADP</text>
        <dbReference type="Rhea" id="RHEA:13585"/>
        <dbReference type="ChEBI" id="CHEBI:17968"/>
        <dbReference type="ChEBI" id="CHEBI:30616"/>
        <dbReference type="ChEBI" id="CHEBI:58079"/>
        <dbReference type="ChEBI" id="CHEBI:456216"/>
        <dbReference type="EC" id="2.7.2.7"/>
    </reaction>
</comment>
<evidence type="ECO:0000313" key="9">
    <source>
        <dbReference type="Proteomes" id="UP000308489"/>
    </source>
</evidence>
<evidence type="ECO:0000256" key="3">
    <source>
        <dbReference type="ARBA" id="ARBA00022741"/>
    </source>
</evidence>
<dbReference type="PANTHER" id="PTHR21060:SF20">
    <property type="entry name" value="BUTYRATE KINASE 1-RELATED"/>
    <property type="match status" value="1"/>
</dbReference>
<dbReference type="HAMAP" id="MF_00542">
    <property type="entry name" value="Butyrate_kinase"/>
    <property type="match status" value="1"/>
</dbReference>
<dbReference type="CDD" id="cd24011">
    <property type="entry name" value="ASKHA_NBD_BK"/>
    <property type="match status" value="1"/>
</dbReference>
<dbReference type="PANTHER" id="PTHR21060">
    <property type="entry name" value="ACETATE KINASE"/>
    <property type="match status" value="1"/>
</dbReference>
<keyword evidence="9" id="KW-1185">Reference proteome</keyword>
<dbReference type="GO" id="GO:0005737">
    <property type="term" value="C:cytoplasm"/>
    <property type="evidence" value="ECO:0007669"/>
    <property type="project" value="UniProtKB-SubCell"/>
</dbReference>
<evidence type="ECO:0000313" key="8">
    <source>
        <dbReference type="EMBL" id="VTQ83143.1"/>
    </source>
</evidence>
<keyword evidence="3 6" id="KW-0547">Nucleotide-binding</keyword>
<dbReference type="SUPFAM" id="SSF53067">
    <property type="entry name" value="Actin-like ATPase domain"/>
    <property type="match status" value="2"/>
</dbReference>
<dbReference type="RefSeq" id="WP_138209114.1">
    <property type="nucleotide sequence ID" value="NZ_CBCRUQ010000023.1"/>
</dbReference>
<dbReference type="Proteomes" id="UP000308489">
    <property type="component" value="Chromosome 1"/>
</dbReference>
<dbReference type="Gene3D" id="3.30.420.40">
    <property type="match status" value="2"/>
</dbReference>
<reference evidence="8 9" key="1">
    <citation type="submission" date="2019-05" db="EMBL/GenBank/DDBJ databases">
        <authorList>
            <consortium name="Pathogen Informatics"/>
        </authorList>
    </citation>
    <scope>NUCLEOTIDE SEQUENCE [LARGE SCALE GENOMIC DNA]</scope>
    <source>
        <strain evidence="8 9">NCTC503</strain>
    </source>
</reference>
<evidence type="ECO:0000256" key="6">
    <source>
        <dbReference type="HAMAP-Rule" id="MF_00542"/>
    </source>
</evidence>
<evidence type="ECO:0000256" key="7">
    <source>
        <dbReference type="RuleBase" id="RU003835"/>
    </source>
</evidence>
<dbReference type="GO" id="GO:0006083">
    <property type="term" value="P:acetate metabolic process"/>
    <property type="evidence" value="ECO:0007669"/>
    <property type="project" value="TreeGrafter"/>
</dbReference>
<keyword evidence="4 6" id="KW-0418">Kinase</keyword>
<proteinExistence type="inferred from homology"/>
<dbReference type="OrthoDB" id="9771859at2"/>
<dbReference type="GO" id="GO:0047761">
    <property type="term" value="F:butyrate kinase activity"/>
    <property type="evidence" value="ECO:0007669"/>
    <property type="project" value="UniProtKB-UniRule"/>
</dbReference>
<keyword evidence="1 6" id="KW-0963">Cytoplasm</keyword>
<evidence type="ECO:0000256" key="2">
    <source>
        <dbReference type="ARBA" id="ARBA00022679"/>
    </source>
</evidence>
<keyword evidence="5 6" id="KW-0067">ATP-binding</keyword>
<dbReference type="NCBIfam" id="NF002834">
    <property type="entry name" value="PRK03011.1-5"/>
    <property type="match status" value="1"/>
</dbReference>
<gene>
    <name evidence="6 8" type="primary">buk</name>
    <name evidence="8" type="ORF">NCTC503_00295</name>
</gene>
<evidence type="ECO:0000256" key="4">
    <source>
        <dbReference type="ARBA" id="ARBA00022777"/>
    </source>
</evidence>
<dbReference type="NCBIfam" id="TIGR02707">
    <property type="entry name" value="butyr_kinase"/>
    <property type="match status" value="1"/>
</dbReference>
<keyword evidence="2 6" id="KW-0808">Transferase</keyword>
<dbReference type="Pfam" id="PF00871">
    <property type="entry name" value="Acetate_kinase"/>
    <property type="match status" value="1"/>
</dbReference>
<dbReference type="InterPro" id="IPR000890">
    <property type="entry name" value="Aliphatic_acid_kin_short-chain"/>
</dbReference>
<accession>A0A4U9QZW9</accession>
<dbReference type="PIRSF" id="PIRSF036458">
    <property type="entry name" value="Butyrate_kin"/>
    <property type="match status" value="1"/>
</dbReference>